<dbReference type="EMBL" id="JAJFAZ020000008">
    <property type="protein sequence ID" value="KAI5312765.1"/>
    <property type="molecule type" value="Genomic_DNA"/>
</dbReference>
<name>A0AAD4UTL6_PRUDU</name>
<evidence type="ECO:0000313" key="2">
    <source>
        <dbReference type="EMBL" id="KAI5312765.1"/>
    </source>
</evidence>
<evidence type="ECO:0000259" key="1">
    <source>
        <dbReference type="Pfam" id="PF07727"/>
    </source>
</evidence>
<keyword evidence="3" id="KW-1185">Reference proteome</keyword>
<dbReference type="PANTHER" id="PTHR43383">
    <property type="entry name" value="NODULIN 6"/>
    <property type="match status" value="1"/>
</dbReference>
<comment type="caution">
    <text evidence="2">The sequence shown here is derived from an EMBL/GenBank/DDBJ whole genome shotgun (WGS) entry which is preliminary data.</text>
</comment>
<feature type="domain" description="Reverse transcriptase Ty1/copia-type" evidence="1">
    <location>
        <begin position="30"/>
        <end position="199"/>
    </location>
</feature>
<protein>
    <recommendedName>
        <fullName evidence="1">Reverse transcriptase Ty1/copia-type domain-containing protein</fullName>
    </recommendedName>
</protein>
<organism evidence="2 3">
    <name type="scientific">Prunus dulcis</name>
    <name type="common">Almond</name>
    <name type="synonym">Amygdalus dulcis</name>
    <dbReference type="NCBI Taxonomy" id="3755"/>
    <lineage>
        <taxon>Eukaryota</taxon>
        <taxon>Viridiplantae</taxon>
        <taxon>Streptophyta</taxon>
        <taxon>Embryophyta</taxon>
        <taxon>Tracheophyta</taxon>
        <taxon>Spermatophyta</taxon>
        <taxon>Magnoliopsida</taxon>
        <taxon>eudicotyledons</taxon>
        <taxon>Gunneridae</taxon>
        <taxon>Pentapetalae</taxon>
        <taxon>rosids</taxon>
        <taxon>fabids</taxon>
        <taxon>Rosales</taxon>
        <taxon>Rosaceae</taxon>
        <taxon>Amygdaloideae</taxon>
        <taxon>Amygdaleae</taxon>
        <taxon>Prunus</taxon>
    </lineage>
</organism>
<dbReference type="Pfam" id="PF07727">
    <property type="entry name" value="RVT_2"/>
    <property type="match status" value="1"/>
</dbReference>
<reference evidence="2 3" key="1">
    <citation type="journal article" date="2022" name="G3 (Bethesda)">
        <title>Whole-genome sequence and methylome profiling of the almond [Prunus dulcis (Mill.) D.A. Webb] cultivar 'Nonpareil'.</title>
        <authorList>
            <person name="D'Amico-Willman K.M."/>
            <person name="Ouma W.Z."/>
            <person name="Meulia T."/>
            <person name="Sideli G.M."/>
            <person name="Gradziel T.M."/>
            <person name="Fresnedo-Ramirez J."/>
        </authorList>
    </citation>
    <scope>NUCLEOTIDE SEQUENCE [LARGE SCALE GENOMIC DNA]</scope>
    <source>
        <strain evidence="2">Clone GOH B32 T37-40</strain>
    </source>
</reference>
<proteinExistence type="predicted"/>
<gene>
    <name evidence="2" type="ORF">L3X38_041939</name>
</gene>
<dbReference type="SUPFAM" id="SSF56672">
    <property type="entry name" value="DNA/RNA polymerases"/>
    <property type="match status" value="1"/>
</dbReference>
<dbReference type="PANTHER" id="PTHR43383:SF2">
    <property type="entry name" value="AMIDOHYDROLASE 2 FAMILY PROTEIN"/>
    <property type="match status" value="1"/>
</dbReference>
<dbReference type="AlphaFoldDB" id="A0AAD4UTL6"/>
<evidence type="ECO:0000313" key="3">
    <source>
        <dbReference type="Proteomes" id="UP001054821"/>
    </source>
</evidence>
<dbReference type="Proteomes" id="UP001054821">
    <property type="component" value="Chromosome 8"/>
</dbReference>
<dbReference type="InterPro" id="IPR013103">
    <property type="entry name" value="RVT_2"/>
</dbReference>
<dbReference type="InterPro" id="IPR043502">
    <property type="entry name" value="DNA/RNA_pol_sf"/>
</dbReference>
<accession>A0AAD4UTL6</accession>
<sequence length="218" mass="25446">MRFSSMTRHTILCFRWGYRVKSTIGTTSNLDLPLHQFDVKIDFLHGELTEEVYMDIPLGYATSTQTGTICKLRKALYGLEQLPRTWFGRFIKAIKNNGFRQSNLDHTLFLKHHKGNVTTLIIYIDDMFIIGNDEHEISQLQDYLATEFEMENPGGLKYFLGIEVARSKQVIFLSQKKYVLDLLTDTRMQDCELVDTPIVQNHHLGEYPNQFPTNKERY</sequence>